<dbReference type="HOGENOM" id="CLU_112041_1_0_5"/>
<dbReference type="PATRIC" id="fig|759362.5.peg.2632"/>
<organism evidence="1 2">
    <name type="scientific">Ketogulonicigenium vulgare (strain WSH-001)</name>
    <dbReference type="NCBI Taxonomy" id="759362"/>
    <lineage>
        <taxon>Bacteria</taxon>
        <taxon>Pseudomonadati</taxon>
        <taxon>Pseudomonadota</taxon>
        <taxon>Alphaproteobacteria</taxon>
        <taxon>Rhodobacterales</taxon>
        <taxon>Roseobacteraceae</taxon>
        <taxon>Ketogulonicigenium</taxon>
    </lineage>
</organism>
<dbReference type="Proteomes" id="UP000000692">
    <property type="component" value="Chromosome"/>
</dbReference>
<sequence>MIRYTLKCPSGHQFDSWFQSASAFDSLQKAGHLSCATCGAAPVEKALMAPNVAKSGPTAPSNEDQLKALRTEVEANSEYVGMSFATEARRMHAGDAPTRAIYGEAKLDEARALLEDGVPVMPLPFIPTRNTN</sequence>
<evidence type="ECO:0000313" key="1">
    <source>
        <dbReference type="EMBL" id="AEM42358.1"/>
    </source>
</evidence>
<dbReference type="Pfam" id="PF06676">
    <property type="entry name" value="DUF1178"/>
    <property type="match status" value="1"/>
</dbReference>
<accession>F9Y872</accession>
<evidence type="ECO:0000313" key="2">
    <source>
        <dbReference type="Proteomes" id="UP000000692"/>
    </source>
</evidence>
<dbReference type="InterPro" id="IPR009562">
    <property type="entry name" value="DUF1178"/>
</dbReference>
<dbReference type="PIRSF" id="PIRSF032131">
    <property type="entry name" value="UCP032131"/>
    <property type="match status" value="1"/>
</dbReference>
<proteinExistence type="predicted"/>
<gene>
    <name evidence="1" type="ordered locus">KVU_2519</name>
</gene>
<dbReference type="AlphaFoldDB" id="F9Y872"/>
<dbReference type="KEGG" id="kvl:KVU_2519"/>
<reference evidence="1 2" key="1">
    <citation type="journal article" date="2011" name="J. Bacteriol.">
        <title>Complete genome sequence of the industrial strain Ketogulonicigenium vulgare WSH-001.</title>
        <authorList>
            <person name="Liu L."/>
            <person name="Li Y."/>
            <person name="Zhang J."/>
            <person name="Zhou Z."/>
            <person name="Liu J."/>
            <person name="Li X."/>
            <person name="Zhou J."/>
            <person name="Du G."/>
            <person name="Wang L."/>
            <person name="Chen J."/>
        </authorList>
    </citation>
    <scope>NUCLEOTIDE SEQUENCE [LARGE SCALE GENOMIC DNA]</scope>
    <source>
        <strain evidence="1 2">WSH-001</strain>
    </source>
</reference>
<protein>
    <submittedName>
        <fullName evidence="1">Protein containing DUF1178</fullName>
    </submittedName>
</protein>
<dbReference type="eggNOG" id="COG5319">
    <property type="taxonomic scope" value="Bacteria"/>
</dbReference>
<dbReference type="OrthoDB" id="9799894at2"/>
<keyword evidence="2" id="KW-1185">Reference proteome</keyword>
<dbReference type="EMBL" id="CP002018">
    <property type="protein sequence ID" value="AEM42358.1"/>
    <property type="molecule type" value="Genomic_DNA"/>
</dbReference>
<dbReference type="RefSeq" id="WP_014538121.1">
    <property type="nucleotide sequence ID" value="NC_017384.1"/>
</dbReference>
<name>F9Y872_KETVW</name>